<proteinExistence type="predicted"/>
<name>A0A6J8C1I3_MYTCO</name>
<dbReference type="SUPFAM" id="SSF56672">
    <property type="entry name" value="DNA/RNA polymerases"/>
    <property type="match status" value="1"/>
</dbReference>
<organism evidence="1 2">
    <name type="scientific">Mytilus coruscus</name>
    <name type="common">Sea mussel</name>
    <dbReference type="NCBI Taxonomy" id="42192"/>
    <lineage>
        <taxon>Eukaryota</taxon>
        <taxon>Metazoa</taxon>
        <taxon>Spiralia</taxon>
        <taxon>Lophotrochozoa</taxon>
        <taxon>Mollusca</taxon>
        <taxon>Bivalvia</taxon>
        <taxon>Autobranchia</taxon>
        <taxon>Pteriomorphia</taxon>
        <taxon>Mytilida</taxon>
        <taxon>Mytiloidea</taxon>
        <taxon>Mytilidae</taxon>
        <taxon>Mytilinae</taxon>
        <taxon>Mytilus</taxon>
    </lineage>
</organism>
<evidence type="ECO:0000313" key="1">
    <source>
        <dbReference type="EMBL" id="CAC5389361.1"/>
    </source>
</evidence>
<dbReference type="InterPro" id="IPR050951">
    <property type="entry name" value="Retrovirus_Pol_polyprotein"/>
</dbReference>
<dbReference type="Gene3D" id="3.10.10.10">
    <property type="entry name" value="HIV Type 1 Reverse Transcriptase, subunit A, domain 1"/>
    <property type="match status" value="1"/>
</dbReference>
<dbReference type="EMBL" id="CACVKT020004331">
    <property type="protein sequence ID" value="CAC5389361.1"/>
    <property type="molecule type" value="Genomic_DNA"/>
</dbReference>
<dbReference type="InterPro" id="IPR043502">
    <property type="entry name" value="DNA/RNA_pol_sf"/>
</dbReference>
<keyword evidence="2" id="KW-1185">Reference proteome</keyword>
<accession>A0A6J8C1I3</accession>
<dbReference type="Proteomes" id="UP000507470">
    <property type="component" value="Unassembled WGS sequence"/>
</dbReference>
<dbReference type="PANTHER" id="PTHR37984:SF5">
    <property type="entry name" value="PROTEIN NYNRIN-LIKE"/>
    <property type="match status" value="1"/>
</dbReference>
<dbReference type="OrthoDB" id="6144019at2759"/>
<sequence length="213" mass="24365">MPYVVTSPDKTLSITIRNLTDKNISLTKGSNLGTAVEIDEVLESINLEQNSITVKQISQDDRNHSEKTEDVCQNILENLKDLFERSKYNLTEKECIQLAQLLIKFKDTFSVNDLDIGHFTKIKHRIDTGTSTSTNERMRKTPLGFEVEEEKHLNEFLKRKIIQPSSSEWCATPVLVRKRDGKIRNSIDYTENSILRPVKIAFLCLELSPVSIP</sequence>
<dbReference type="AlphaFoldDB" id="A0A6J8C1I3"/>
<protein>
    <recommendedName>
        <fullName evidence="3">Reverse transcriptase domain-containing protein</fullName>
    </recommendedName>
</protein>
<dbReference type="PANTHER" id="PTHR37984">
    <property type="entry name" value="PROTEIN CBG26694"/>
    <property type="match status" value="1"/>
</dbReference>
<gene>
    <name evidence="1" type="ORF">MCOR_24526</name>
</gene>
<reference evidence="1 2" key="1">
    <citation type="submission" date="2020-06" db="EMBL/GenBank/DDBJ databases">
        <authorList>
            <person name="Li R."/>
            <person name="Bekaert M."/>
        </authorList>
    </citation>
    <scope>NUCLEOTIDE SEQUENCE [LARGE SCALE GENOMIC DNA]</scope>
    <source>
        <strain evidence="2">wild</strain>
    </source>
</reference>
<evidence type="ECO:0008006" key="3">
    <source>
        <dbReference type="Google" id="ProtNLM"/>
    </source>
</evidence>
<evidence type="ECO:0000313" key="2">
    <source>
        <dbReference type="Proteomes" id="UP000507470"/>
    </source>
</evidence>